<dbReference type="SUPFAM" id="SSF52980">
    <property type="entry name" value="Restriction endonuclease-like"/>
    <property type="match status" value="1"/>
</dbReference>
<proteinExistence type="predicted"/>
<dbReference type="Gene3D" id="3.90.320.10">
    <property type="match status" value="1"/>
</dbReference>
<sequence>MNPIKFRASSLSEIMTDPKGKDEVLSVGAKTAITKIAKEIIYGYDEPFSSKYTEKGLRVEDQSIDLLGSVLLKSFVKNTERKTNEWITGEADIVTEDSIIDIKSSWSLATFPALSEQGKDKGYEMQLRAYMWLWDKPKASIAYCMVTTPEDLRKWEDQTMHVVDHIIPELRVTLVHYERDRTIEDKIKFKVEAARQYFEEICREIGKQHEFI</sequence>
<organism evidence="1">
    <name type="scientific">uncultured Caudovirales phage</name>
    <dbReference type="NCBI Taxonomy" id="2100421"/>
    <lineage>
        <taxon>Viruses</taxon>
        <taxon>Duplodnaviria</taxon>
        <taxon>Heunggongvirae</taxon>
        <taxon>Uroviricota</taxon>
        <taxon>Caudoviricetes</taxon>
        <taxon>Peduoviridae</taxon>
        <taxon>Maltschvirus</taxon>
        <taxon>Maltschvirus maltsch</taxon>
    </lineage>
</organism>
<dbReference type="InterPro" id="IPR011335">
    <property type="entry name" value="Restrct_endonuc-II-like"/>
</dbReference>
<dbReference type="EMBL" id="LR796150">
    <property type="protein sequence ID" value="CAB4121490.1"/>
    <property type="molecule type" value="Genomic_DNA"/>
</dbReference>
<name>A0A6J5KMS0_9CAUD</name>
<dbReference type="InterPro" id="IPR011604">
    <property type="entry name" value="PDDEXK-like_dom_sf"/>
</dbReference>
<reference evidence="1" key="1">
    <citation type="submission" date="2020-04" db="EMBL/GenBank/DDBJ databases">
        <authorList>
            <person name="Chiriac C."/>
            <person name="Salcher M."/>
            <person name="Ghai R."/>
            <person name="Kavagutti S V."/>
        </authorList>
    </citation>
    <scope>NUCLEOTIDE SEQUENCE</scope>
</reference>
<gene>
    <name evidence="1" type="ORF">UFOVP15_3</name>
</gene>
<accession>A0A6J5KMS0</accession>
<protein>
    <submittedName>
        <fullName evidence="1">Uncharacterized protein</fullName>
    </submittedName>
</protein>
<evidence type="ECO:0000313" key="1">
    <source>
        <dbReference type="EMBL" id="CAB4121490.1"/>
    </source>
</evidence>